<dbReference type="Proteomes" id="UP000315711">
    <property type="component" value="Unassembled WGS sequence"/>
</dbReference>
<proteinExistence type="predicted"/>
<gene>
    <name evidence="1" type="ORF">IQ10_00640</name>
</gene>
<reference evidence="1 2" key="1">
    <citation type="journal article" date="2015" name="Stand. Genomic Sci.">
        <title>Genomic Encyclopedia of Bacterial and Archaeal Type Strains, Phase III: the genomes of soil and plant-associated and newly described type strains.</title>
        <authorList>
            <person name="Whitman W.B."/>
            <person name="Woyke T."/>
            <person name="Klenk H.P."/>
            <person name="Zhou Y."/>
            <person name="Lilburn T.G."/>
            <person name="Beck B.J."/>
            <person name="De Vos P."/>
            <person name="Vandamme P."/>
            <person name="Eisen J.A."/>
            <person name="Garrity G."/>
            <person name="Hugenholtz P."/>
            <person name="Kyrpides N.C."/>
        </authorList>
    </citation>
    <scope>NUCLEOTIDE SEQUENCE [LARGE SCALE GENOMIC DNA]</scope>
    <source>
        <strain evidence="1 2">CGMCC 1.10116</strain>
    </source>
</reference>
<dbReference type="AlphaFoldDB" id="A0A562QQ93"/>
<organism evidence="1 2">
    <name type="scientific">Halalkalibacter nanhaiisediminis</name>
    <dbReference type="NCBI Taxonomy" id="688079"/>
    <lineage>
        <taxon>Bacteria</taxon>
        <taxon>Bacillati</taxon>
        <taxon>Bacillota</taxon>
        <taxon>Bacilli</taxon>
        <taxon>Bacillales</taxon>
        <taxon>Bacillaceae</taxon>
        <taxon>Halalkalibacter</taxon>
    </lineage>
</organism>
<dbReference type="InterPro" id="IPR024488">
    <property type="entry name" value="DUF2777"/>
</dbReference>
<dbReference type="Pfam" id="PF10949">
    <property type="entry name" value="DUF2777"/>
    <property type="match status" value="1"/>
</dbReference>
<evidence type="ECO:0000313" key="1">
    <source>
        <dbReference type="EMBL" id="TWI58932.1"/>
    </source>
</evidence>
<comment type="caution">
    <text evidence="1">The sequence shown here is derived from an EMBL/GenBank/DDBJ whole genome shotgun (WGS) entry which is preliminary data.</text>
</comment>
<protein>
    <submittedName>
        <fullName evidence="1">Uncharacterized protein DUF2777</fullName>
    </submittedName>
</protein>
<accession>A0A562QQ93</accession>
<sequence length="337" mass="39118">MDRKQAQSLIGKMVMIDENQEGRFFGTLIEVIAPPRKTWRGKIEIKAVAELPIFKEEGSIIELESLKYTENEIIECNGSKLSIVDEEIECSYKESLTRATMQRWNELDKEQNKMKRQQHALTSFVSIHGLDLTLQDDYHAARVDIRENEQEQEHVVTYTFKKQRNQYILIDGQNEVLELEGCPFEFEWTHNGKSFIGFYEEAGTFISKDGERYSPKIGAAFSIDKKQFDPYFILRNELEPAALESFEKSLQSHGLTHENIVDCHNALLGQLLNAEGNNTFQGVNFLTFRGKQGVVMVQHHFNRTLHDHSNDEIYDRFEFTTEQGKRAIVTYTNEFSR</sequence>
<keyword evidence="2" id="KW-1185">Reference proteome</keyword>
<dbReference type="RefSeq" id="WP_158639973.1">
    <property type="nucleotide sequence ID" value="NZ_VLKZ01000002.1"/>
</dbReference>
<dbReference type="OrthoDB" id="2942325at2"/>
<name>A0A562QQ93_9BACI</name>
<dbReference type="EMBL" id="VLKZ01000002">
    <property type="protein sequence ID" value="TWI58932.1"/>
    <property type="molecule type" value="Genomic_DNA"/>
</dbReference>
<evidence type="ECO:0000313" key="2">
    <source>
        <dbReference type="Proteomes" id="UP000315711"/>
    </source>
</evidence>